<keyword evidence="9 19" id="KW-0808">Transferase</keyword>
<keyword evidence="8 19" id="KW-0169">Cobalamin biosynthesis</keyword>
<organism evidence="20 21">
    <name type="scientific">Nocardioides daphniae</name>
    <dbReference type="NCBI Taxonomy" id="402297"/>
    <lineage>
        <taxon>Bacteria</taxon>
        <taxon>Bacillati</taxon>
        <taxon>Actinomycetota</taxon>
        <taxon>Actinomycetes</taxon>
        <taxon>Propionibacteriales</taxon>
        <taxon>Nocardioidaceae</taxon>
        <taxon>Nocardioides</taxon>
    </lineage>
</organism>
<name>A0ABQ1QMN4_9ACTN</name>
<dbReference type="InterPro" id="IPR003805">
    <property type="entry name" value="CobS"/>
</dbReference>
<comment type="subcellular location">
    <subcellularLocation>
        <location evidence="2 19">Cell membrane</location>
        <topology evidence="2 19">Multi-pass membrane protein</topology>
    </subcellularLocation>
</comment>
<dbReference type="PANTHER" id="PTHR34148:SF1">
    <property type="entry name" value="ADENOSYLCOBINAMIDE-GDP RIBAZOLETRANSFERASE"/>
    <property type="match status" value="1"/>
</dbReference>
<keyword evidence="21" id="KW-1185">Reference proteome</keyword>
<dbReference type="HAMAP" id="MF_00719">
    <property type="entry name" value="CobS"/>
    <property type="match status" value="1"/>
</dbReference>
<evidence type="ECO:0000256" key="10">
    <source>
        <dbReference type="ARBA" id="ARBA00022692"/>
    </source>
</evidence>
<dbReference type="Pfam" id="PF02654">
    <property type="entry name" value="CobS"/>
    <property type="match status" value="1"/>
</dbReference>
<gene>
    <name evidence="19" type="primary">cobS</name>
    <name evidence="20" type="ORF">GCM10007231_34340</name>
</gene>
<comment type="pathway">
    <text evidence="3 19">Cofactor biosynthesis; adenosylcobalamin biosynthesis; adenosylcobalamin from cob(II)yrinate a,c-diamide: step 7/7.</text>
</comment>
<keyword evidence="12 19" id="KW-1133">Transmembrane helix</keyword>
<evidence type="ECO:0000256" key="19">
    <source>
        <dbReference type="HAMAP-Rule" id="MF_00719"/>
    </source>
</evidence>
<evidence type="ECO:0000256" key="18">
    <source>
        <dbReference type="ARBA" id="ARBA00049504"/>
    </source>
</evidence>
<comment type="caution">
    <text evidence="20">The sequence shown here is derived from an EMBL/GenBank/DDBJ whole genome shotgun (WGS) entry which is preliminary data.</text>
</comment>
<feature type="transmembrane region" description="Helical" evidence="19">
    <location>
        <begin position="180"/>
        <end position="199"/>
    </location>
</feature>
<dbReference type="Proteomes" id="UP000630594">
    <property type="component" value="Unassembled WGS sequence"/>
</dbReference>
<evidence type="ECO:0000256" key="17">
    <source>
        <dbReference type="ARBA" id="ARBA00048623"/>
    </source>
</evidence>
<feature type="transmembrane region" description="Helical" evidence="19">
    <location>
        <begin position="31"/>
        <end position="50"/>
    </location>
</feature>
<feature type="transmembrane region" description="Helical" evidence="19">
    <location>
        <begin position="57"/>
        <end position="74"/>
    </location>
</feature>
<protein>
    <recommendedName>
        <fullName evidence="6 19">Adenosylcobinamide-GDP ribazoletransferase</fullName>
        <ecNumber evidence="5 19">2.7.8.26</ecNumber>
    </recommendedName>
    <alternativeName>
        <fullName evidence="16 19">Cobalamin synthase</fullName>
    </alternativeName>
    <alternativeName>
        <fullName evidence="15 19">Cobalamin-5'-phosphate synthase</fullName>
    </alternativeName>
</protein>
<dbReference type="EMBL" id="BMCK01000006">
    <property type="protein sequence ID" value="GGD31981.1"/>
    <property type="molecule type" value="Genomic_DNA"/>
</dbReference>
<keyword evidence="10 19" id="KW-0812">Transmembrane</keyword>
<reference evidence="21" key="1">
    <citation type="journal article" date="2019" name="Int. J. Syst. Evol. Microbiol.">
        <title>The Global Catalogue of Microorganisms (GCM) 10K type strain sequencing project: providing services to taxonomists for standard genome sequencing and annotation.</title>
        <authorList>
            <consortium name="The Broad Institute Genomics Platform"/>
            <consortium name="The Broad Institute Genome Sequencing Center for Infectious Disease"/>
            <person name="Wu L."/>
            <person name="Ma J."/>
        </authorList>
    </citation>
    <scope>NUCLEOTIDE SEQUENCE [LARGE SCALE GENOMIC DNA]</scope>
    <source>
        <strain evidence="21">CCM 7403</strain>
    </source>
</reference>
<accession>A0ABQ1QMN4</accession>
<evidence type="ECO:0000256" key="6">
    <source>
        <dbReference type="ARBA" id="ARBA00015850"/>
    </source>
</evidence>
<evidence type="ECO:0000256" key="9">
    <source>
        <dbReference type="ARBA" id="ARBA00022679"/>
    </source>
</evidence>
<proteinExistence type="inferred from homology"/>
<dbReference type="RefSeq" id="WP_229721714.1">
    <property type="nucleotide sequence ID" value="NZ_BMCK01000006.1"/>
</dbReference>
<evidence type="ECO:0000256" key="4">
    <source>
        <dbReference type="ARBA" id="ARBA00010561"/>
    </source>
</evidence>
<evidence type="ECO:0000256" key="11">
    <source>
        <dbReference type="ARBA" id="ARBA00022842"/>
    </source>
</evidence>
<comment type="similarity">
    <text evidence="4 19">Belongs to the CobS family.</text>
</comment>
<evidence type="ECO:0000256" key="15">
    <source>
        <dbReference type="ARBA" id="ARBA00032605"/>
    </source>
</evidence>
<comment type="function">
    <text evidence="14 19">Joins adenosylcobinamide-GDP and alpha-ribazole to generate adenosylcobalamin (Ado-cobalamin). Also synthesizes adenosylcobalamin 5'-phosphate from adenosylcobinamide-GDP and alpha-ribazole 5'-phosphate.</text>
</comment>
<comment type="catalytic activity">
    <reaction evidence="18 19">
        <text>alpha-ribazole 5'-phosphate + adenosylcob(III)inamide-GDP = adenosylcob(III)alamin 5'-phosphate + GMP + H(+)</text>
        <dbReference type="Rhea" id="RHEA:23560"/>
        <dbReference type="ChEBI" id="CHEBI:15378"/>
        <dbReference type="ChEBI" id="CHEBI:57918"/>
        <dbReference type="ChEBI" id="CHEBI:58115"/>
        <dbReference type="ChEBI" id="CHEBI:60487"/>
        <dbReference type="ChEBI" id="CHEBI:60493"/>
        <dbReference type="EC" id="2.7.8.26"/>
    </reaction>
</comment>
<evidence type="ECO:0000256" key="14">
    <source>
        <dbReference type="ARBA" id="ARBA00025228"/>
    </source>
</evidence>
<feature type="transmembrane region" description="Helical" evidence="19">
    <location>
        <begin position="211"/>
        <end position="229"/>
    </location>
</feature>
<evidence type="ECO:0000256" key="2">
    <source>
        <dbReference type="ARBA" id="ARBA00004651"/>
    </source>
</evidence>
<evidence type="ECO:0000256" key="13">
    <source>
        <dbReference type="ARBA" id="ARBA00023136"/>
    </source>
</evidence>
<evidence type="ECO:0000313" key="20">
    <source>
        <dbReference type="EMBL" id="GGD31981.1"/>
    </source>
</evidence>
<comment type="catalytic activity">
    <reaction evidence="17 19">
        <text>alpha-ribazole + adenosylcob(III)inamide-GDP = adenosylcob(III)alamin + GMP + H(+)</text>
        <dbReference type="Rhea" id="RHEA:16049"/>
        <dbReference type="ChEBI" id="CHEBI:10329"/>
        <dbReference type="ChEBI" id="CHEBI:15378"/>
        <dbReference type="ChEBI" id="CHEBI:18408"/>
        <dbReference type="ChEBI" id="CHEBI:58115"/>
        <dbReference type="ChEBI" id="CHEBI:60487"/>
        <dbReference type="EC" id="2.7.8.26"/>
    </reaction>
</comment>
<dbReference type="EC" id="2.7.8.26" evidence="5 19"/>
<feature type="transmembrane region" description="Helical" evidence="19">
    <location>
        <begin position="112"/>
        <end position="132"/>
    </location>
</feature>
<evidence type="ECO:0000256" key="7">
    <source>
        <dbReference type="ARBA" id="ARBA00022475"/>
    </source>
</evidence>
<evidence type="ECO:0000256" key="5">
    <source>
        <dbReference type="ARBA" id="ARBA00013200"/>
    </source>
</evidence>
<comment type="cofactor">
    <cofactor evidence="1 19">
        <name>Mg(2+)</name>
        <dbReference type="ChEBI" id="CHEBI:18420"/>
    </cofactor>
</comment>
<keyword evidence="7 19" id="KW-1003">Cell membrane</keyword>
<feature type="transmembrane region" description="Helical" evidence="19">
    <location>
        <begin position="139"/>
        <end position="160"/>
    </location>
</feature>
<evidence type="ECO:0000256" key="1">
    <source>
        <dbReference type="ARBA" id="ARBA00001946"/>
    </source>
</evidence>
<sequence>MIRDGWRLALGTLTALPTAPPTVVNGASARAAVLLAPLAVLPLGAGVVALGWLGERLLLSGLTLGFLALGWLALTTRILHWDGLSDTADGLTASYDRERALQVMKSGTSGPAGVVATVVVAGLQVAGFAALLTSVRGAVAAGLAVCLSRLALSIACLRGVPPARRDGLGNPMSGVVAPWQAAMLWILWATGATAVAWWLDLPLAVMTPGMVLAAATVTALVAHCVRRLGGVTGDVFGAGIELALAAALLGTTAAL</sequence>
<feature type="transmembrane region" description="Helical" evidence="19">
    <location>
        <begin position="235"/>
        <end position="254"/>
    </location>
</feature>
<keyword evidence="13 19" id="KW-0472">Membrane</keyword>
<evidence type="ECO:0000313" key="21">
    <source>
        <dbReference type="Proteomes" id="UP000630594"/>
    </source>
</evidence>
<evidence type="ECO:0000256" key="8">
    <source>
        <dbReference type="ARBA" id="ARBA00022573"/>
    </source>
</evidence>
<keyword evidence="11 19" id="KW-0460">Magnesium</keyword>
<evidence type="ECO:0000256" key="16">
    <source>
        <dbReference type="ARBA" id="ARBA00032853"/>
    </source>
</evidence>
<dbReference type="PANTHER" id="PTHR34148">
    <property type="entry name" value="ADENOSYLCOBINAMIDE-GDP RIBAZOLETRANSFERASE"/>
    <property type="match status" value="1"/>
</dbReference>
<evidence type="ECO:0000256" key="12">
    <source>
        <dbReference type="ARBA" id="ARBA00022989"/>
    </source>
</evidence>
<evidence type="ECO:0000256" key="3">
    <source>
        <dbReference type="ARBA" id="ARBA00004663"/>
    </source>
</evidence>